<proteinExistence type="predicted"/>
<name>A0A0E9N185_9BACT</name>
<dbReference type="EMBL" id="BBWV01000002">
    <property type="protein sequence ID" value="GAO43503.1"/>
    <property type="molecule type" value="Genomic_DNA"/>
</dbReference>
<accession>A0A0E9N185</accession>
<gene>
    <name evidence="1" type="ORF">FPE01S_02_06080</name>
</gene>
<organism evidence="1 2">
    <name type="scientific">Flavihumibacter petaseus NBRC 106054</name>
    <dbReference type="NCBI Taxonomy" id="1220578"/>
    <lineage>
        <taxon>Bacteria</taxon>
        <taxon>Pseudomonadati</taxon>
        <taxon>Bacteroidota</taxon>
        <taxon>Chitinophagia</taxon>
        <taxon>Chitinophagales</taxon>
        <taxon>Chitinophagaceae</taxon>
        <taxon>Flavihumibacter</taxon>
    </lineage>
</organism>
<dbReference type="AlphaFoldDB" id="A0A0E9N185"/>
<evidence type="ECO:0000313" key="2">
    <source>
        <dbReference type="Proteomes" id="UP000033121"/>
    </source>
</evidence>
<sequence>MHRHMIKFNELQPGDYVYAQYEGERWEGIVNELNSEDKEVCVQTDVQDFWFKPEDLLPIPLTEGELFKLNFEKELNGNGSVKYKKGPFRIMLDKEDGFGDFEIWYREDRRHIKQPISVHQLQNHYYQMTKVELGRN</sequence>
<protein>
    <submittedName>
        <fullName evidence="1">Uncharacterized protein</fullName>
    </submittedName>
</protein>
<keyword evidence="2" id="KW-1185">Reference proteome</keyword>
<reference evidence="1 2" key="1">
    <citation type="submission" date="2015-04" db="EMBL/GenBank/DDBJ databases">
        <title>Whole genome shotgun sequence of Flavihumibacter petaseus NBRC 106054.</title>
        <authorList>
            <person name="Miyazawa S."/>
            <person name="Hosoyama A."/>
            <person name="Hashimoto M."/>
            <person name="Noguchi M."/>
            <person name="Tsuchikane K."/>
            <person name="Ohji S."/>
            <person name="Yamazoe A."/>
            <person name="Ichikawa N."/>
            <person name="Kimura A."/>
            <person name="Fujita N."/>
        </authorList>
    </citation>
    <scope>NUCLEOTIDE SEQUENCE [LARGE SCALE GENOMIC DNA]</scope>
    <source>
        <strain evidence="1 2">NBRC 106054</strain>
    </source>
</reference>
<comment type="caution">
    <text evidence="1">The sequence shown here is derived from an EMBL/GenBank/DDBJ whole genome shotgun (WGS) entry which is preliminary data.</text>
</comment>
<dbReference type="STRING" id="1220578.FPE01S_02_06080"/>
<dbReference type="Proteomes" id="UP000033121">
    <property type="component" value="Unassembled WGS sequence"/>
</dbReference>
<evidence type="ECO:0000313" key="1">
    <source>
        <dbReference type="EMBL" id="GAO43503.1"/>
    </source>
</evidence>